<reference evidence="4 5" key="1">
    <citation type="submission" date="2018-06" db="EMBL/GenBank/DDBJ databases">
        <title>Comparative genomics reveals the genomic features of Rhizophagus irregularis, R. cerebriforme, R. diaphanum and Gigaspora rosea, and their symbiotic lifestyle signature.</title>
        <authorList>
            <person name="Morin E."/>
            <person name="San Clemente H."/>
            <person name="Chen E.C.H."/>
            <person name="De La Providencia I."/>
            <person name="Hainaut M."/>
            <person name="Kuo A."/>
            <person name="Kohler A."/>
            <person name="Murat C."/>
            <person name="Tang N."/>
            <person name="Roy S."/>
            <person name="Loubradou J."/>
            <person name="Henrissat B."/>
            <person name="Grigoriev I.V."/>
            <person name="Corradi N."/>
            <person name="Roux C."/>
            <person name="Martin F.M."/>
        </authorList>
    </citation>
    <scope>NUCLEOTIDE SEQUENCE [LARGE SCALE GENOMIC DNA]</scope>
    <source>
        <strain evidence="4 5">DAOM 227022</strain>
    </source>
</reference>
<dbReference type="InterPro" id="IPR000571">
    <property type="entry name" value="Znf_CCCH"/>
</dbReference>
<dbReference type="GO" id="GO:0008270">
    <property type="term" value="F:zinc ion binding"/>
    <property type="evidence" value="ECO:0007669"/>
    <property type="project" value="UniProtKB-KW"/>
</dbReference>
<proteinExistence type="predicted"/>
<dbReference type="OrthoDB" id="2406963at2759"/>
<keyword evidence="1" id="KW-0862">Zinc</keyword>
<keyword evidence="1" id="KW-0479">Metal-binding</keyword>
<feature type="domain" description="C3H1-type" evidence="3">
    <location>
        <begin position="39"/>
        <end position="68"/>
    </location>
</feature>
<dbReference type="AlphaFoldDB" id="A0A397TAW2"/>
<evidence type="ECO:0000259" key="3">
    <source>
        <dbReference type="PROSITE" id="PS50103"/>
    </source>
</evidence>
<evidence type="ECO:0000313" key="5">
    <source>
        <dbReference type="Proteomes" id="UP000265703"/>
    </source>
</evidence>
<sequence>MSSFSIPAPSGSSAIPIVAPTSEKETPKSPPSSKNLTANSKTRTCKNLIIHGYCKYEGKGCEFNHDLGKSTSPPNSPETNKSKLSVNSPVFKPSVLLSSISPEVVNAPPFIPKSTQVNTPEETPVTPTSTPVENILSRNFIFILKNDIIRTDYGILSSCASFNPFSLVTWKSWFKCACQFICFIRT</sequence>
<gene>
    <name evidence="4" type="ORF">C1645_10954</name>
</gene>
<accession>A0A397TAW2</accession>
<evidence type="ECO:0000256" key="2">
    <source>
        <dbReference type="SAM" id="MobiDB-lite"/>
    </source>
</evidence>
<keyword evidence="1" id="KW-0863">Zinc-finger</keyword>
<evidence type="ECO:0000256" key="1">
    <source>
        <dbReference type="PROSITE-ProRule" id="PRU00723"/>
    </source>
</evidence>
<feature type="region of interest" description="Disordered" evidence="2">
    <location>
        <begin position="1"/>
        <end position="38"/>
    </location>
</feature>
<name>A0A397TAW2_9GLOM</name>
<protein>
    <recommendedName>
        <fullName evidence="3">C3H1-type domain-containing protein</fullName>
    </recommendedName>
</protein>
<dbReference type="Pfam" id="PF25586">
    <property type="entry name" value="zf-CCCH_PAN3"/>
    <property type="match status" value="1"/>
</dbReference>
<feature type="compositionally biased region" description="Low complexity" evidence="2">
    <location>
        <begin position="1"/>
        <end position="21"/>
    </location>
</feature>
<dbReference type="Proteomes" id="UP000265703">
    <property type="component" value="Unassembled WGS sequence"/>
</dbReference>
<evidence type="ECO:0000313" key="4">
    <source>
        <dbReference type="EMBL" id="RIA93535.1"/>
    </source>
</evidence>
<keyword evidence="5" id="KW-1185">Reference proteome</keyword>
<dbReference type="Gene3D" id="6.10.250.3160">
    <property type="match status" value="1"/>
</dbReference>
<feature type="zinc finger region" description="C3H1-type" evidence="1">
    <location>
        <begin position="39"/>
        <end position="68"/>
    </location>
</feature>
<dbReference type="EMBL" id="QKYT01000102">
    <property type="protein sequence ID" value="RIA93535.1"/>
    <property type="molecule type" value="Genomic_DNA"/>
</dbReference>
<comment type="caution">
    <text evidence="4">The sequence shown here is derived from an EMBL/GenBank/DDBJ whole genome shotgun (WGS) entry which is preliminary data.</text>
</comment>
<organism evidence="4 5">
    <name type="scientific">Glomus cerebriforme</name>
    <dbReference type="NCBI Taxonomy" id="658196"/>
    <lineage>
        <taxon>Eukaryota</taxon>
        <taxon>Fungi</taxon>
        <taxon>Fungi incertae sedis</taxon>
        <taxon>Mucoromycota</taxon>
        <taxon>Glomeromycotina</taxon>
        <taxon>Glomeromycetes</taxon>
        <taxon>Glomerales</taxon>
        <taxon>Glomeraceae</taxon>
        <taxon>Glomus</taxon>
    </lineage>
</organism>
<dbReference type="PROSITE" id="PS50103">
    <property type="entry name" value="ZF_C3H1"/>
    <property type="match status" value="1"/>
</dbReference>